<keyword evidence="2" id="KW-0614">Plasmid</keyword>
<geneLocation type="plasmid" evidence="2 3">
    <name>unnamed1</name>
</geneLocation>
<sequence length="306" mass="34838">MKVALRNSLAYFLRSLPYFRGKYRLSTALVPLMTNYQIDEDCLVQIKMQDDSIIHLDLRSILEQKVFFSGEYDSGIMQMLSSILYPGIVIFDVGANIGLYSISLGKKLKQIDGNSQIWAFEPVSSNFNRLANLVKVNQLTNIVYPVNTALGNQEETIQLCMVDEKNNSSTGNAFLLKESLINQHKPTCSSPITKLDNLVEKYNISKCDIIKVDIEGAEMDFVLGGMNFLKKSRPIIYGEFNPYWVKHFGYSFVDVAELIIPLKYKLYQQVGRRNFVEIKEIKADISDVLMVPTEKLPHILSKLNIL</sequence>
<dbReference type="Proteomes" id="UP001223520">
    <property type="component" value="Plasmid unnamed1"/>
</dbReference>
<dbReference type="NCBIfam" id="TIGR01444">
    <property type="entry name" value="fkbM_fam"/>
    <property type="match status" value="1"/>
</dbReference>
<dbReference type="GO" id="GO:0032259">
    <property type="term" value="P:methylation"/>
    <property type="evidence" value="ECO:0007669"/>
    <property type="project" value="UniProtKB-KW"/>
</dbReference>
<dbReference type="InterPro" id="IPR006342">
    <property type="entry name" value="FkbM_mtfrase"/>
</dbReference>
<organism evidence="2 3">
    <name type="scientific">Halotia branconii CENA392</name>
    <dbReference type="NCBI Taxonomy" id="1539056"/>
    <lineage>
        <taxon>Bacteria</taxon>
        <taxon>Bacillati</taxon>
        <taxon>Cyanobacteriota</taxon>
        <taxon>Cyanophyceae</taxon>
        <taxon>Nostocales</taxon>
        <taxon>Nodulariaceae</taxon>
        <taxon>Halotia</taxon>
    </lineage>
</organism>
<dbReference type="GO" id="GO:0008168">
    <property type="term" value="F:methyltransferase activity"/>
    <property type="evidence" value="ECO:0007669"/>
    <property type="project" value="UniProtKB-KW"/>
</dbReference>
<dbReference type="Gene3D" id="3.40.50.150">
    <property type="entry name" value="Vaccinia Virus protein VP39"/>
    <property type="match status" value="1"/>
</dbReference>
<protein>
    <submittedName>
        <fullName evidence="2">FkbM family methyltransferase</fullName>
    </submittedName>
</protein>
<proteinExistence type="predicted"/>
<dbReference type="SUPFAM" id="SSF53335">
    <property type="entry name" value="S-adenosyl-L-methionine-dependent methyltransferases"/>
    <property type="match status" value="1"/>
</dbReference>
<dbReference type="PANTHER" id="PTHR34203">
    <property type="entry name" value="METHYLTRANSFERASE, FKBM FAMILY PROTEIN"/>
    <property type="match status" value="1"/>
</dbReference>
<evidence type="ECO:0000259" key="1">
    <source>
        <dbReference type="Pfam" id="PF05050"/>
    </source>
</evidence>
<feature type="domain" description="Methyltransferase FkbM" evidence="1">
    <location>
        <begin position="92"/>
        <end position="259"/>
    </location>
</feature>
<dbReference type="InterPro" id="IPR029063">
    <property type="entry name" value="SAM-dependent_MTases_sf"/>
</dbReference>
<dbReference type="KEGG" id="hbq:QI031_30955"/>
<keyword evidence="2" id="KW-0489">Methyltransferase</keyword>
<evidence type="ECO:0000313" key="3">
    <source>
        <dbReference type="Proteomes" id="UP001223520"/>
    </source>
</evidence>
<keyword evidence="3" id="KW-1185">Reference proteome</keyword>
<dbReference type="InterPro" id="IPR052514">
    <property type="entry name" value="SAM-dependent_MTase"/>
</dbReference>
<reference evidence="2 3" key="1">
    <citation type="journal article" date="2023" name="Limnol Oceanogr Lett">
        <title>Environmental adaptations by the intertidal Antarctic cyanobacterium Halotia branconii CENA392 as revealed using long-read genome sequencing.</title>
        <authorList>
            <person name="Dextro R.B."/>
            <person name="Delbaje E."/>
            <person name="Freitas P.N.N."/>
            <person name="Geraldes V."/>
            <person name="Pinto E."/>
            <person name="Long P.F."/>
            <person name="Fiore M.F."/>
        </authorList>
    </citation>
    <scope>NUCLEOTIDE SEQUENCE [LARGE SCALE GENOMIC DNA]</scope>
    <source>
        <strain evidence="2 3">CENA392</strain>
        <plasmid evidence="2 3">unnamed1</plasmid>
    </source>
</reference>
<dbReference type="AlphaFoldDB" id="A0AAJ6PCT7"/>
<accession>A0AAJ6PCT7</accession>
<keyword evidence="2" id="KW-0808">Transferase</keyword>
<dbReference type="EMBL" id="CP124544">
    <property type="protein sequence ID" value="WGV29221.1"/>
    <property type="molecule type" value="Genomic_DNA"/>
</dbReference>
<evidence type="ECO:0000313" key="2">
    <source>
        <dbReference type="EMBL" id="WGV29221.1"/>
    </source>
</evidence>
<dbReference type="RefSeq" id="WP_281486414.1">
    <property type="nucleotide sequence ID" value="NZ_CP124544.1"/>
</dbReference>
<dbReference type="Pfam" id="PF05050">
    <property type="entry name" value="Methyltransf_21"/>
    <property type="match status" value="1"/>
</dbReference>
<gene>
    <name evidence="2" type="ORF">QI031_30955</name>
</gene>
<dbReference type="PANTHER" id="PTHR34203:SF15">
    <property type="entry name" value="SLL1173 PROTEIN"/>
    <property type="match status" value="1"/>
</dbReference>
<name>A0AAJ6PCT7_9CYAN</name>